<dbReference type="EMBL" id="JACTVA010000035">
    <property type="protein sequence ID" value="MBC9208580.1"/>
    <property type="molecule type" value="Genomic_DNA"/>
</dbReference>
<protein>
    <submittedName>
        <fullName evidence="1">Uncharacterized protein</fullName>
    </submittedName>
</protein>
<keyword evidence="2" id="KW-1185">Reference proteome</keyword>
<comment type="caution">
    <text evidence="1">The sequence shown here is derived from an EMBL/GenBank/DDBJ whole genome shotgun (WGS) entry which is preliminary data.</text>
</comment>
<dbReference type="RefSeq" id="WP_187785733.1">
    <property type="nucleotide sequence ID" value="NZ_JACTVA010000035.1"/>
</dbReference>
<evidence type="ECO:0000313" key="1">
    <source>
        <dbReference type="EMBL" id="MBC9208580.1"/>
    </source>
</evidence>
<evidence type="ECO:0000313" key="2">
    <source>
        <dbReference type="Proteomes" id="UP000626026"/>
    </source>
</evidence>
<accession>A0ABR7RPQ0</accession>
<gene>
    <name evidence="1" type="ORF">IBL26_17155</name>
</gene>
<sequence length="209" mass="22726">MLALDDNYDTWSLKPRVGLGDIHFGMTRGDVGSFSQSIGGVSRERAGDDLAEHAEESLQAFANLLEPEEITAAVDAMREAAPLQANLVTEQRESGLILDYRDGRLCEMIAPRLCYRLSVGGVRLFGVSPLEAIAAVQRATGEAPLINRSFVMFPESLVVLCDFVRQDGHGGIEVAGEGSDDFDEMSVSWRSLPFGPGEEWGGFEPLHLP</sequence>
<organism evidence="1 2">
    <name type="scientific">Teichococcus aerophilus</name>
    <dbReference type="NCBI Taxonomy" id="1224513"/>
    <lineage>
        <taxon>Bacteria</taxon>
        <taxon>Pseudomonadati</taxon>
        <taxon>Pseudomonadota</taxon>
        <taxon>Alphaproteobacteria</taxon>
        <taxon>Acetobacterales</taxon>
        <taxon>Roseomonadaceae</taxon>
        <taxon>Roseomonas</taxon>
    </lineage>
</organism>
<reference evidence="1 2" key="1">
    <citation type="journal article" date="2013" name="Int. J. Syst. Evol. Microbiol.">
        <title>Roseomonas aerophila sp. nov., isolated from air.</title>
        <authorList>
            <person name="Kim S.J."/>
            <person name="Weon H.Y."/>
            <person name="Ahn J.H."/>
            <person name="Hong S.B."/>
            <person name="Seok S.J."/>
            <person name="Whang K.S."/>
            <person name="Kwon S.W."/>
        </authorList>
    </citation>
    <scope>NUCLEOTIDE SEQUENCE [LARGE SCALE GENOMIC DNA]</scope>
    <source>
        <strain evidence="1 2">NBRC 108923</strain>
    </source>
</reference>
<dbReference type="Proteomes" id="UP000626026">
    <property type="component" value="Unassembled WGS sequence"/>
</dbReference>
<name>A0ABR7RPQ0_9PROT</name>
<proteinExistence type="predicted"/>